<protein>
    <submittedName>
        <fullName evidence="2">Uncharacterized protein</fullName>
    </submittedName>
</protein>
<sequence>MQILILITSESGVFDDDGRGDGKRRNFVSTNSSSLKIGENVTANSSMSTANVFKSSKSMLITDAIFSISDFDINLDKINSVPKTTQECSHSNCVHSYHYSTRCHLTNFSSTRSSTVGQITVITGAGCAGPLLLSVGRIIVARVGVPVRLVIIGRYHGVLVVVIDRRSQDYNLNKAANINIDAIRIQQMPTQATMYDQPYDISVFDRRI</sequence>
<name>A0A915KN82_ROMCU</name>
<dbReference type="AlphaFoldDB" id="A0A915KN82"/>
<proteinExistence type="predicted"/>
<reference evidence="2" key="1">
    <citation type="submission" date="2022-11" db="UniProtKB">
        <authorList>
            <consortium name="WormBaseParasite"/>
        </authorList>
    </citation>
    <scope>IDENTIFICATION</scope>
</reference>
<evidence type="ECO:0000313" key="2">
    <source>
        <dbReference type="WBParaSite" id="nRc.2.0.1.t39222-RA"/>
    </source>
</evidence>
<dbReference type="Proteomes" id="UP000887565">
    <property type="component" value="Unplaced"/>
</dbReference>
<organism evidence="1 2">
    <name type="scientific">Romanomermis culicivorax</name>
    <name type="common">Nematode worm</name>
    <dbReference type="NCBI Taxonomy" id="13658"/>
    <lineage>
        <taxon>Eukaryota</taxon>
        <taxon>Metazoa</taxon>
        <taxon>Ecdysozoa</taxon>
        <taxon>Nematoda</taxon>
        <taxon>Enoplea</taxon>
        <taxon>Dorylaimia</taxon>
        <taxon>Mermithida</taxon>
        <taxon>Mermithoidea</taxon>
        <taxon>Mermithidae</taxon>
        <taxon>Romanomermis</taxon>
    </lineage>
</organism>
<accession>A0A915KN82</accession>
<dbReference type="WBParaSite" id="nRc.2.0.1.t39222-RA">
    <property type="protein sequence ID" value="nRc.2.0.1.t39222-RA"/>
    <property type="gene ID" value="nRc.2.0.1.g39222"/>
</dbReference>
<evidence type="ECO:0000313" key="1">
    <source>
        <dbReference type="Proteomes" id="UP000887565"/>
    </source>
</evidence>
<keyword evidence="1" id="KW-1185">Reference proteome</keyword>